<sequence length="119" mass="13995">MKIPAFKKNSKNDEVTWVDVETDLLILTIRSGDLVIETEDGTFELPNSLDEWAAVLEPYGFERSDRNCIVKLDRIVHHDEEVKLIYFDEKADSKRLSATVSNKRWGRIKEFLKLRRQRD</sequence>
<evidence type="ECO:0000313" key="3">
    <source>
        <dbReference type="Proteomes" id="UP000838686"/>
    </source>
</evidence>
<organism evidence="2 3">
    <name type="scientific">Paenibacillus plantiphilus</name>
    <dbReference type="NCBI Taxonomy" id="2905650"/>
    <lineage>
        <taxon>Bacteria</taxon>
        <taxon>Bacillati</taxon>
        <taxon>Bacillota</taxon>
        <taxon>Bacilli</taxon>
        <taxon>Bacillales</taxon>
        <taxon>Paenibacillaceae</taxon>
        <taxon>Paenibacillus</taxon>
    </lineage>
</organism>
<dbReference type="Pfam" id="PF04397">
    <property type="entry name" value="LytTR"/>
    <property type="match status" value="1"/>
</dbReference>
<comment type="caution">
    <text evidence="2">The sequence shown here is derived from an EMBL/GenBank/DDBJ whole genome shotgun (WGS) entry which is preliminary data.</text>
</comment>
<keyword evidence="3" id="KW-1185">Reference proteome</keyword>
<evidence type="ECO:0000313" key="2">
    <source>
        <dbReference type="EMBL" id="CAH1225112.1"/>
    </source>
</evidence>
<feature type="domain" description="HTH LytTR-type" evidence="1">
    <location>
        <begin position="13"/>
        <end position="113"/>
    </location>
</feature>
<protein>
    <recommendedName>
        <fullName evidence="1">HTH LytTR-type domain-containing protein</fullName>
    </recommendedName>
</protein>
<reference evidence="2" key="1">
    <citation type="submission" date="2022-01" db="EMBL/GenBank/DDBJ databases">
        <authorList>
            <person name="Criscuolo A."/>
        </authorList>
    </citation>
    <scope>NUCLEOTIDE SEQUENCE</scope>
    <source>
        <strain evidence="2">CIP111893</strain>
    </source>
</reference>
<evidence type="ECO:0000259" key="1">
    <source>
        <dbReference type="SMART" id="SM00850"/>
    </source>
</evidence>
<dbReference type="Gene3D" id="2.40.50.1020">
    <property type="entry name" value="LytTr DNA-binding domain"/>
    <property type="match status" value="1"/>
</dbReference>
<accession>A0ABM9CUW6</accession>
<dbReference type="SMART" id="SM00850">
    <property type="entry name" value="LytTR"/>
    <property type="match status" value="1"/>
</dbReference>
<dbReference type="Proteomes" id="UP000838686">
    <property type="component" value="Unassembled WGS sequence"/>
</dbReference>
<proteinExistence type="predicted"/>
<dbReference type="InterPro" id="IPR007492">
    <property type="entry name" value="LytTR_DNA-bd_dom"/>
</dbReference>
<name>A0ABM9CUW6_9BACL</name>
<dbReference type="RefSeq" id="WP_236347360.1">
    <property type="nucleotide sequence ID" value="NZ_CAKMMF010000050.1"/>
</dbReference>
<dbReference type="EMBL" id="CAKMMF010000050">
    <property type="protein sequence ID" value="CAH1225112.1"/>
    <property type="molecule type" value="Genomic_DNA"/>
</dbReference>
<gene>
    <name evidence="2" type="ORF">PAECIP111893_05218</name>
</gene>